<dbReference type="SUPFAM" id="SSF50978">
    <property type="entry name" value="WD40 repeat-like"/>
    <property type="match status" value="1"/>
</dbReference>
<dbReference type="AlphaFoldDB" id="A0ABD6EE43"/>
<protein>
    <submittedName>
        <fullName evidence="2">Uncharacterized protein</fullName>
    </submittedName>
</protein>
<keyword evidence="1" id="KW-0732">Signal</keyword>
<dbReference type="PANTHER" id="PTHR16317:SF1">
    <property type="entry name" value="KICSTOR COMPLEX PROTEIN ITFG2"/>
    <property type="match status" value="1"/>
</dbReference>
<organism evidence="2 3">
    <name type="scientific">Gnathostoma spinigerum</name>
    <dbReference type="NCBI Taxonomy" id="75299"/>
    <lineage>
        <taxon>Eukaryota</taxon>
        <taxon>Metazoa</taxon>
        <taxon>Ecdysozoa</taxon>
        <taxon>Nematoda</taxon>
        <taxon>Chromadorea</taxon>
        <taxon>Rhabditida</taxon>
        <taxon>Spirurina</taxon>
        <taxon>Gnathostomatomorpha</taxon>
        <taxon>Gnathostomatoidea</taxon>
        <taxon>Gnathostomatidae</taxon>
        <taxon>Gnathostoma</taxon>
    </lineage>
</organism>
<comment type="caution">
    <text evidence="2">The sequence shown here is derived from an EMBL/GenBank/DDBJ whole genome shotgun (WGS) entry which is preliminary data.</text>
</comment>
<dbReference type="EMBL" id="JBGFUD010001039">
    <property type="protein sequence ID" value="MFH4975656.1"/>
    <property type="molecule type" value="Genomic_DNA"/>
</dbReference>
<dbReference type="Proteomes" id="UP001608902">
    <property type="component" value="Unassembled WGS sequence"/>
</dbReference>
<evidence type="ECO:0000256" key="1">
    <source>
        <dbReference type="SAM" id="SignalP"/>
    </source>
</evidence>
<dbReference type="Pfam" id="PF15907">
    <property type="entry name" value="Itfg2"/>
    <property type="match status" value="1"/>
</dbReference>
<dbReference type="InterPro" id="IPR036322">
    <property type="entry name" value="WD40_repeat_dom_sf"/>
</dbReference>
<name>A0ABD6EE43_9BILA</name>
<reference evidence="2 3" key="1">
    <citation type="submission" date="2024-08" db="EMBL/GenBank/DDBJ databases">
        <title>Gnathostoma spinigerum genome.</title>
        <authorList>
            <person name="Gonzalez-Bertolin B."/>
            <person name="Monzon S."/>
            <person name="Zaballos A."/>
            <person name="Jimenez P."/>
            <person name="Dekumyoy P."/>
            <person name="Varona S."/>
            <person name="Cuesta I."/>
            <person name="Sumanam S."/>
            <person name="Adisakwattana P."/>
            <person name="Gasser R.B."/>
            <person name="Hernandez-Gonzalez A."/>
            <person name="Young N.D."/>
            <person name="Perteguer M.J."/>
        </authorList>
    </citation>
    <scope>NUCLEOTIDE SEQUENCE [LARGE SCALE GENOMIC DNA]</scope>
    <source>
        <strain evidence="2">AL3</strain>
        <tissue evidence="2">Liver</tissue>
    </source>
</reference>
<dbReference type="InterPro" id="IPR031793">
    <property type="entry name" value="KICSTOR_ITFG2"/>
</dbReference>
<evidence type="ECO:0000313" key="2">
    <source>
        <dbReference type="EMBL" id="MFH4975656.1"/>
    </source>
</evidence>
<keyword evidence="3" id="KW-1185">Reference proteome</keyword>
<accession>A0ABD6EE43</accession>
<proteinExistence type="predicted"/>
<dbReference type="PANTHER" id="PTHR16317">
    <property type="entry name" value="INTEGRIN ALPHA REPEAT DOMAIN-CONTAINING"/>
    <property type="match status" value="1"/>
</dbReference>
<feature type="chain" id="PRO_5044758564" evidence="1">
    <location>
        <begin position="20"/>
        <end position="349"/>
    </location>
</feature>
<sequence length="349" mass="38625">MRVLKHGAFVCAPVLLSTHLNCPSSSVIMAESPDGQPYFVVGKKNGEIVFFAIDRDVFRYTVCSDSEVTAIAVGDLRRLGRSQIVAIAADGLLHMIDFPRVMGKVVQPPMLRFEQIMKANICAAKILDIDSDGNSEMVVVMTDRVVRTYRFIEQCLIPLNKWEVPSQICGFAIGQTCCGRVHALLSQSNQKYIIRIDFSQKNGVTIPQSMTSDGRESQLVIPVSPLYLSVLESMTRKIVVVTSEPSTETELKQSPDTIIVAVSTVTLKSGMRLVIGVDMCGLLLVYGWTDELLTHTEPLARVQVLNEAVHMCAMPTNDQYRFLVGITTIYYKIALYQVDLSSVVLLKSV</sequence>
<gene>
    <name evidence="2" type="ORF">AB6A40_002365</name>
</gene>
<evidence type="ECO:0000313" key="3">
    <source>
        <dbReference type="Proteomes" id="UP001608902"/>
    </source>
</evidence>
<feature type="signal peptide" evidence="1">
    <location>
        <begin position="1"/>
        <end position="19"/>
    </location>
</feature>